<dbReference type="InterPro" id="IPR001660">
    <property type="entry name" value="SAM"/>
</dbReference>
<sequence length="335" mass="38274">MQVFQISNTRQRCILVVVLLVLKLVVIWMVIFHRCSKAPLIEESGYSDTMTIEWFSWLAEVGMQKHGRLMVSNHLDEDDIEHFNHDLLRSIGVDNAKDRLLILNQKNKHIQRRSSNKNHLSSRQLAAEAQSAIIRRVQTLQVDEVKLVNWIRKTWPLCNRQILIDRGYLSATAPKPGSVAVMANYDRTHIGNELLNSAKDILWAALYGTFESNVLIHRVERELLVITIPGRKAFVFNFFQAVTEVGALGTWRDPANRCHDEDESNMLLQVEYGESANEVVGDAIMVSIHVINLLEVNEVVLYARSSNIEQSTLLTELYFEKHQLAAAMLHKPGEK</sequence>
<keyword evidence="1" id="KW-1133">Transmembrane helix</keyword>
<evidence type="ECO:0000259" key="2">
    <source>
        <dbReference type="Pfam" id="PF07647"/>
    </source>
</evidence>
<evidence type="ECO:0000313" key="4">
    <source>
        <dbReference type="Proteomes" id="UP000822688"/>
    </source>
</evidence>
<dbReference type="Pfam" id="PF07647">
    <property type="entry name" value="SAM_2"/>
    <property type="match status" value="1"/>
</dbReference>
<evidence type="ECO:0000313" key="3">
    <source>
        <dbReference type="EMBL" id="KAG0578771.1"/>
    </source>
</evidence>
<dbReference type="CDD" id="cd09487">
    <property type="entry name" value="SAM_superfamily"/>
    <property type="match status" value="1"/>
</dbReference>
<organism evidence="3 4">
    <name type="scientific">Ceratodon purpureus</name>
    <name type="common">Fire moss</name>
    <name type="synonym">Dicranum purpureum</name>
    <dbReference type="NCBI Taxonomy" id="3225"/>
    <lineage>
        <taxon>Eukaryota</taxon>
        <taxon>Viridiplantae</taxon>
        <taxon>Streptophyta</taxon>
        <taxon>Embryophyta</taxon>
        <taxon>Bryophyta</taxon>
        <taxon>Bryophytina</taxon>
        <taxon>Bryopsida</taxon>
        <taxon>Dicranidae</taxon>
        <taxon>Pseudoditrichales</taxon>
        <taxon>Ditrichaceae</taxon>
        <taxon>Ceratodon</taxon>
    </lineage>
</organism>
<comment type="caution">
    <text evidence="3">The sequence shown here is derived from an EMBL/GenBank/DDBJ whole genome shotgun (WGS) entry which is preliminary data.</text>
</comment>
<evidence type="ECO:0000256" key="1">
    <source>
        <dbReference type="SAM" id="Phobius"/>
    </source>
</evidence>
<keyword evidence="1" id="KW-0812">Transmembrane</keyword>
<reference evidence="3" key="1">
    <citation type="submission" date="2020-06" db="EMBL/GenBank/DDBJ databases">
        <title>WGS assembly of Ceratodon purpureus strain R40.</title>
        <authorList>
            <person name="Carey S.B."/>
            <person name="Jenkins J."/>
            <person name="Shu S."/>
            <person name="Lovell J.T."/>
            <person name="Sreedasyam A."/>
            <person name="Maumus F."/>
            <person name="Tiley G.P."/>
            <person name="Fernandez-Pozo N."/>
            <person name="Barry K."/>
            <person name="Chen C."/>
            <person name="Wang M."/>
            <person name="Lipzen A."/>
            <person name="Daum C."/>
            <person name="Saski C.A."/>
            <person name="Payton A.C."/>
            <person name="Mcbreen J.C."/>
            <person name="Conrad R.E."/>
            <person name="Kollar L.M."/>
            <person name="Olsson S."/>
            <person name="Huttunen S."/>
            <person name="Landis J.B."/>
            <person name="Wickett N.J."/>
            <person name="Johnson M.G."/>
            <person name="Rensing S.A."/>
            <person name="Grimwood J."/>
            <person name="Schmutz J."/>
            <person name="Mcdaniel S.F."/>
        </authorList>
    </citation>
    <scope>NUCLEOTIDE SEQUENCE</scope>
    <source>
        <strain evidence="3">R40</strain>
    </source>
</reference>
<keyword evidence="1" id="KW-0472">Membrane</keyword>
<name>A0A8T0I7W2_CERPU</name>
<dbReference type="Proteomes" id="UP000822688">
    <property type="component" value="Chromosome 4"/>
</dbReference>
<protein>
    <recommendedName>
        <fullName evidence="2">SAM domain-containing protein</fullName>
    </recommendedName>
</protein>
<gene>
    <name evidence="3" type="ORF">KC19_4G048400</name>
</gene>
<dbReference type="AlphaFoldDB" id="A0A8T0I7W2"/>
<dbReference type="InterPro" id="IPR013761">
    <property type="entry name" value="SAM/pointed_sf"/>
</dbReference>
<dbReference type="Gene3D" id="1.10.150.50">
    <property type="entry name" value="Transcription Factor, Ets-1"/>
    <property type="match status" value="1"/>
</dbReference>
<dbReference type="SUPFAM" id="SSF47769">
    <property type="entry name" value="SAM/Pointed domain"/>
    <property type="match status" value="1"/>
</dbReference>
<dbReference type="OrthoDB" id="1887912at2759"/>
<proteinExistence type="predicted"/>
<feature type="transmembrane region" description="Helical" evidence="1">
    <location>
        <begin position="12"/>
        <end position="31"/>
    </location>
</feature>
<accession>A0A8T0I7W2</accession>
<dbReference type="EMBL" id="CM026424">
    <property type="protein sequence ID" value="KAG0578771.1"/>
    <property type="molecule type" value="Genomic_DNA"/>
</dbReference>
<keyword evidence="4" id="KW-1185">Reference proteome</keyword>
<dbReference type="PANTHER" id="PTHR33915">
    <property type="entry name" value="OSJNBA0033G05.11 PROTEIN"/>
    <property type="match status" value="1"/>
</dbReference>
<feature type="domain" description="SAM" evidence="2">
    <location>
        <begin position="56"/>
        <end position="107"/>
    </location>
</feature>
<dbReference type="PANTHER" id="PTHR33915:SF1">
    <property type="entry name" value="OS04G0644100 PROTEIN"/>
    <property type="match status" value="1"/>
</dbReference>